<dbReference type="PANTHER" id="PTHR31272">
    <property type="entry name" value="CYTOCHROME C-TYPE BIOGENESIS PROTEIN HI_1454-RELATED"/>
    <property type="match status" value="1"/>
</dbReference>
<dbReference type="PANTHER" id="PTHR31272:SF4">
    <property type="entry name" value="CYTOCHROME C-TYPE BIOGENESIS PROTEIN HI_1454-RELATED"/>
    <property type="match status" value="1"/>
</dbReference>
<feature type="transmembrane region" description="Helical" evidence="7">
    <location>
        <begin position="92"/>
        <end position="114"/>
    </location>
</feature>
<evidence type="ECO:0000259" key="8">
    <source>
        <dbReference type="Pfam" id="PF02683"/>
    </source>
</evidence>
<protein>
    <submittedName>
        <fullName evidence="10">Cytochrome c biogenesis protein CcdA</fullName>
    </submittedName>
</protein>
<dbReference type="GO" id="GO:0017004">
    <property type="term" value="P:cytochrome complex assembly"/>
    <property type="evidence" value="ECO:0007669"/>
    <property type="project" value="UniProtKB-KW"/>
</dbReference>
<dbReference type="EMBL" id="JAUYZK010000006">
    <property type="protein sequence ID" value="MDP2539164.1"/>
    <property type="molecule type" value="Genomic_DNA"/>
</dbReference>
<reference evidence="9 11" key="3">
    <citation type="journal article" date="2024" name="Syst. Appl. Microbiol.">
        <title>Helicobacter cappadocius sp. nov., from lizards: The first psychrotrophic Helicobacter species.</title>
        <authorList>
            <person name="Aydin F."/>
            <person name="Tarhane S."/>
            <person name="Karakaya E."/>
            <person name="Abay S."/>
            <person name="Kayman T."/>
            <person name="Guran O."/>
            <person name="Bozkurt E."/>
            <person name="Uzum N."/>
            <person name="Avci A."/>
            <person name="Olgun K."/>
            <person name="Jablonski D."/>
            <person name="Guran C."/>
            <person name="Burcin Saticioglu I."/>
        </authorList>
    </citation>
    <scope>NUCLEOTIDE SEQUENCE [LARGE SCALE GENOMIC DNA]</scope>
    <source>
        <strain evidence="9">Faydin-H75</strain>
        <strain evidence="11">faydin-H76</strain>
    </source>
</reference>
<evidence type="ECO:0000256" key="1">
    <source>
        <dbReference type="ARBA" id="ARBA00004141"/>
    </source>
</evidence>
<evidence type="ECO:0000313" key="11">
    <source>
        <dbReference type="Proteomes" id="UP001177258"/>
    </source>
</evidence>
<evidence type="ECO:0000256" key="5">
    <source>
        <dbReference type="ARBA" id="ARBA00022989"/>
    </source>
</evidence>
<keyword evidence="12" id="KW-1185">Reference proteome</keyword>
<evidence type="ECO:0000313" key="10">
    <source>
        <dbReference type="EMBL" id="MDP2539164.1"/>
    </source>
</evidence>
<dbReference type="Proteomes" id="UP001240777">
    <property type="component" value="Unassembled WGS sequence"/>
</dbReference>
<evidence type="ECO:0000256" key="3">
    <source>
        <dbReference type="ARBA" id="ARBA00022692"/>
    </source>
</evidence>
<reference evidence="9" key="2">
    <citation type="submission" date="2023-07" db="EMBL/GenBank/DDBJ databases">
        <authorList>
            <person name="Aydin F."/>
            <person name="Tarhane S."/>
            <person name="Saticioglu I.B."/>
            <person name="Karakaya E."/>
            <person name="Abay S."/>
            <person name="Guran O."/>
            <person name="Bozkurt E."/>
            <person name="Uzum N."/>
            <person name="Olgun K."/>
            <person name="Jablonski D."/>
        </authorList>
    </citation>
    <scope>NUCLEOTIDE SEQUENCE</scope>
    <source>
        <strain evidence="9">Faydin-H75</strain>
    </source>
</reference>
<keyword evidence="5 7" id="KW-1133">Transmembrane helix</keyword>
<evidence type="ECO:0000256" key="7">
    <source>
        <dbReference type="SAM" id="Phobius"/>
    </source>
</evidence>
<keyword evidence="4" id="KW-0201">Cytochrome c-type biogenesis</keyword>
<dbReference type="Pfam" id="PF02683">
    <property type="entry name" value="DsbD_TM"/>
    <property type="match status" value="1"/>
</dbReference>
<dbReference type="InterPro" id="IPR003834">
    <property type="entry name" value="Cyt_c_assmbl_TM_dom"/>
</dbReference>
<comment type="caution">
    <text evidence="10">The sequence shown here is derived from an EMBL/GenBank/DDBJ whole genome shotgun (WGS) entry which is preliminary data.</text>
</comment>
<feature type="transmembrane region" description="Helical" evidence="7">
    <location>
        <begin position="60"/>
        <end position="80"/>
    </location>
</feature>
<dbReference type="AlphaFoldDB" id="A0AA90SSP7"/>
<evidence type="ECO:0000256" key="6">
    <source>
        <dbReference type="ARBA" id="ARBA00023136"/>
    </source>
</evidence>
<feature type="transmembrane region" description="Helical" evidence="7">
    <location>
        <begin position="15"/>
        <end position="39"/>
    </location>
</feature>
<evidence type="ECO:0000313" key="9">
    <source>
        <dbReference type="EMBL" id="MDO7253240.1"/>
    </source>
</evidence>
<proteinExistence type="inferred from homology"/>
<organism evidence="10 11">
    <name type="scientific">Helicobacter cappadocius</name>
    <dbReference type="NCBI Taxonomy" id="3063998"/>
    <lineage>
        <taxon>Bacteria</taxon>
        <taxon>Pseudomonadati</taxon>
        <taxon>Campylobacterota</taxon>
        <taxon>Epsilonproteobacteria</taxon>
        <taxon>Campylobacterales</taxon>
        <taxon>Helicobacteraceae</taxon>
        <taxon>Helicobacter</taxon>
    </lineage>
</organism>
<accession>A0AA90SSP7</accession>
<feature type="domain" description="Cytochrome C biogenesis protein transmembrane" evidence="8">
    <location>
        <begin position="17"/>
        <end position="229"/>
    </location>
</feature>
<comment type="similarity">
    <text evidence="2">Belongs to the DsbD family.</text>
</comment>
<dbReference type="InterPro" id="IPR051790">
    <property type="entry name" value="Cytochrome_c-biogenesis_DsbD"/>
</dbReference>
<dbReference type="GO" id="GO:0016020">
    <property type="term" value="C:membrane"/>
    <property type="evidence" value="ECO:0007669"/>
    <property type="project" value="UniProtKB-SubCell"/>
</dbReference>
<reference evidence="10 12" key="1">
    <citation type="submission" date="2023-07" db="EMBL/GenBank/DDBJ databases">
        <title>Unpublished Manusciprt.</title>
        <authorList>
            <person name="Aydin F."/>
            <person name="Tarhane S."/>
            <person name="Saticioglu I.B."/>
            <person name="Karakaya E."/>
            <person name="Abay S."/>
            <person name="Guran O."/>
            <person name="Bozkurt E."/>
            <person name="Uzum N."/>
            <person name="Olgun K."/>
            <person name="Jablonski D."/>
        </authorList>
    </citation>
    <scope>NUCLEOTIDE SEQUENCE</scope>
    <source>
        <strain evidence="12">faydin-H75</strain>
        <strain evidence="10">Faydin-H76</strain>
    </source>
</reference>
<keyword evidence="6 7" id="KW-0472">Membrane</keyword>
<comment type="subcellular location">
    <subcellularLocation>
        <location evidence="1">Membrane</location>
        <topology evidence="1">Multi-pass membrane protein</topology>
    </subcellularLocation>
</comment>
<feature type="transmembrane region" description="Helical" evidence="7">
    <location>
        <begin position="172"/>
        <end position="196"/>
    </location>
</feature>
<feature type="transmembrane region" description="Helical" evidence="7">
    <location>
        <begin position="134"/>
        <end position="152"/>
    </location>
</feature>
<sequence length="246" mass="26917">MFDHLLLQFFYSAPLSVSFFAGVLTFVSPCILPLIPAYMSYISGVSLEDIKSGSANRWRVIFKSILFILGFGLTFILLGVPLAKLIHQAGDWLNYISGAVIIIFGLHFLGIFRIGFLYKTKKVNFEIKSTQNKFLGFLAPIVLGISFALGWTPCVGPILSSILFLGGTQEGYALGLMSAYTLGLAIPFLLVAILLNRALGILNKIKKYARTIEIISGVLLIFIGIIILSGSMRDISEILMQKLGGI</sequence>
<feature type="transmembrane region" description="Helical" evidence="7">
    <location>
        <begin position="208"/>
        <end position="230"/>
    </location>
</feature>
<dbReference type="EMBL" id="JAUPEV010000006">
    <property type="protein sequence ID" value="MDO7253240.1"/>
    <property type="molecule type" value="Genomic_DNA"/>
</dbReference>
<dbReference type="RefSeq" id="WP_305517085.1">
    <property type="nucleotide sequence ID" value="NZ_JAUPEV010000006.1"/>
</dbReference>
<keyword evidence="3 7" id="KW-0812">Transmembrane</keyword>
<gene>
    <name evidence="9" type="ORF">Q5I04_04870</name>
    <name evidence="10" type="ORF">Q5I06_05185</name>
</gene>
<name>A0AA90SSP7_9HELI</name>
<dbReference type="Proteomes" id="UP001177258">
    <property type="component" value="Unassembled WGS sequence"/>
</dbReference>
<evidence type="ECO:0000256" key="4">
    <source>
        <dbReference type="ARBA" id="ARBA00022748"/>
    </source>
</evidence>
<evidence type="ECO:0000256" key="2">
    <source>
        <dbReference type="ARBA" id="ARBA00006143"/>
    </source>
</evidence>
<evidence type="ECO:0000313" key="12">
    <source>
        <dbReference type="Proteomes" id="UP001240777"/>
    </source>
</evidence>